<sequence>MEHKMRTHKRFRATSRPFLSKRRELFCHRNKKKNRKMYYEMSIKTRGKRGRSHL</sequence>
<evidence type="ECO:0000313" key="2">
    <source>
        <dbReference type="Proteomes" id="UP000325433"/>
    </source>
</evidence>
<organism evidence="1 2">
    <name type="scientific">Aspergillus transmontanensis</name>
    <dbReference type="NCBI Taxonomy" id="1034304"/>
    <lineage>
        <taxon>Eukaryota</taxon>
        <taxon>Fungi</taxon>
        <taxon>Dikarya</taxon>
        <taxon>Ascomycota</taxon>
        <taxon>Pezizomycotina</taxon>
        <taxon>Eurotiomycetes</taxon>
        <taxon>Eurotiomycetidae</taxon>
        <taxon>Eurotiales</taxon>
        <taxon>Aspergillaceae</taxon>
        <taxon>Aspergillus</taxon>
        <taxon>Aspergillus subgen. Circumdati</taxon>
    </lineage>
</organism>
<dbReference type="EMBL" id="ML738382">
    <property type="protein sequence ID" value="KAE8308574.1"/>
    <property type="molecule type" value="Genomic_DNA"/>
</dbReference>
<dbReference type="Proteomes" id="UP000325433">
    <property type="component" value="Unassembled WGS sequence"/>
</dbReference>
<dbReference type="AlphaFoldDB" id="A0A5N6VJ60"/>
<gene>
    <name evidence="1" type="ORF">BDV41DRAFT_551354</name>
</gene>
<name>A0A5N6VJ60_9EURO</name>
<reference evidence="2" key="1">
    <citation type="submission" date="2019-04" db="EMBL/GenBank/DDBJ databases">
        <title>Friends and foes A comparative genomics studyof 23 Aspergillus species from section Flavi.</title>
        <authorList>
            <consortium name="DOE Joint Genome Institute"/>
            <person name="Kjaerbolling I."/>
            <person name="Vesth T."/>
            <person name="Frisvad J.C."/>
            <person name="Nybo J.L."/>
            <person name="Theobald S."/>
            <person name="Kildgaard S."/>
            <person name="Isbrandt T."/>
            <person name="Kuo A."/>
            <person name="Sato A."/>
            <person name="Lyhne E.K."/>
            <person name="Kogle M.E."/>
            <person name="Wiebenga A."/>
            <person name="Kun R.S."/>
            <person name="Lubbers R.J."/>
            <person name="Makela M.R."/>
            <person name="Barry K."/>
            <person name="Chovatia M."/>
            <person name="Clum A."/>
            <person name="Daum C."/>
            <person name="Haridas S."/>
            <person name="He G."/>
            <person name="LaButti K."/>
            <person name="Lipzen A."/>
            <person name="Mondo S."/>
            <person name="Riley R."/>
            <person name="Salamov A."/>
            <person name="Simmons B.A."/>
            <person name="Magnuson J.K."/>
            <person name="Henrissat B."/>
            <person name="Mortensen U.H."/>
            <person name="Larsen T.O."/>
            <person name="Devries R.P."/>
            <person name="Grigoriev I.V."/>
            <person name="Machida M."/>
            <person name="Baker S.E."/>
            <person name="Andersen M.R."/>
        </authorList>
    </citation>
    <scope>NUCLEOTIDE SEQUENCE [LARGE SCALE GENOMIC DNA]</scope>
    <source>
        <strain evidence="2">CBS 130015</strain>
    </source>
</reference>
<keyword evidence="2" id="KW-1185">Reference proteome</keyword>
<proteinExistence type="predicted"/>
<evidence type="ECO:0000313" key="1">
    <source>
        <dbReference type="EMBL" id="KAE8308574.1"/>
    </source>
</evidence>
<accession>A0A5N6VJ60</accession>
<protein>
    <submittedName>
        <fullName evidence="1">Uncharacterized protein</fullName>
    </submittedName>
</protein>